<name>A0A5E4MLU2_9HEMI</name>
<dbReference type="Gene3D" id="2.40.128.20">
    <property type="match status" value="1"/>
</dbReference>
<dbReference type="AlphaFoldDB" id="A0A5E4MLU2"/>
<feature type="signal peptide" evidence="1">
    <location>
        <begin position="1"/>
        <end position="24"/>
    </location>
</feature>
<evidence type="ECO:0000313" key="2">
    <source>
        <dbReference type="EMBL" id="VVC33213.1"/>
    </source>
</evidence>
<evidence type="ECO:0000256" key="1">
    <source>
        <dbReference type="SAM" id="SignalP"/>
    </source>
</evidence>
<accession>A0A5E4MLU2</accession>
<feature type="chain" id="PRO_5022985697" evidence="1">
    <location>
        <begin position="25"/>
        <end position="253"/>
    </location>
</feature>
<proteinExistence type="predicted"/>
<keyword evidence="3" id="KW-1185">Reference proteome</keyword>
<sequence>MANRPSMCLIVLFAAVGKFHVVVSDGPEMNTPPITSFPTIITPLAPPPADVCSTQDSKICPNGKWYAVMATEVSSNDPCNIVTNNKAPCSCTSMDIRELADSSWEVIGSSENMDTLVLTAHMGAASAETPDNKELNGFIIGQASVPATVLEVFPQITITQNVNGCPMFTKYHLSIIDWNAENFYMITQLKTSNAPDPFYIIWCRKTHPGKATIWTSILEGLKKLNIDPHSMSFIKQDNCTIPTLFQYDEMFFC</sequence>
<gene>
    <name evidence="2" type="ORF">CINCED_3A023150</name>
</gene>
<protein>
    <submittedName>
        <fullName evidence="2">Calycin</fullName>
    </submittedName>
</protein>
<organism evidence="2 3">
    <name type="scientific">Cinara cedri</name>
    <dbReference type="NCBI Taxonomy" id="506608"/>
    <lineage>
        <taxon>Eukaryota</taxon>
        <taxon>Metazoa</taxon>
        <taxon>Ecdysozoa</taxon>
        <taxon>Arthropoda</taxon>
        <taxon>Hexapoda</taxon>
        <taxon>Insecta</taxon>
        <taxon>Pterygota</taxon>
        <taxon>Neoptera</taxon>
        <taxon>Paraneoptera</taxon>
        <taxon>Hemiptera</taxon>
        <taxon>Sternorrhyncha</taxon>
        <taxon>Aphidomorpha</taxon>
        <taxon>Aphidoidea</taxon>
        <taxon>Aphididae</taxon>
        <taxon>Lachninae</taxon>
        <taxon>Cinara</taxon>
    </lineage>
</organism>
<dbReference type="InterPro" id="IPR012674">
    <property type="entry name" value="Calycin"/>
</dbReference>
<dbReference type="Proteomes" id="UP000325440">
    <property type="component" value="Unassembled WGS sequence"/>
</dbReference>
<dbReference type="OrthoDB" id="6622335at2759"/>
<evidence type="ECO:0000313" key="3">
    <source>
        <dbReference type="Proteomes" id="UP000325440"/>
    </source>
</evidence>
<reference evidence="2 3" key="1">
    <citation type="submission" date="2019-08" db="EMBL/GenBank/DDBJ databases">
        <authorList>
            <person name="Alioto T."/>
            <person name="Alioto T."/>
            <person name="Gomez Garrido J."/>
        </authorList>
    </citation>
    <scope>NUCLEOTIDE SEQUENCE [LARGE SCALE GENOMIC DNA]</scope>
</reference>
<dbReference type="EMBL" id="CABPRJ010000965">
    <property type="protein sequence ID" value="VVC33213.1"/>
    <property type="molecule type" value="Genomic_DNA"/>
</dbReference>
<keyword evidence="1" id="KW-0732">Signal</keyword>